<dbReference type="KEGG" id="peo:AS203_10455"/>
<dbReference type="AlphaFoldDB" id="A0A0S2KNU8"/>
<keyword evidence="4 6" id="KW-1133">Transmembrane helix</keyword>
<dbReference type="PANTHER" id="PTHR38459:SF1">
    <property type="entry name" value="PROPHAGE BACTOPRENOL-LINKED GLUCOSE TRANSLOCASE HOMOLOG"/>
    <property type="match status" value="1"/>
</dbReference>
<gene>
    <name evidence="8" type="ORF">AS203_10455</name>
</gene>
<evidence type="ECO:0000313" key="9">
    <source>
        <dbReference type="Proteomes" id="UP000056252"/>
    </source>
</evidence>
<dbReference type="Proteomes" id="UP000056252">
    <property type="component" value="Chromosome"/>
</dbReference>
<feature type="domain" description="GtrA/DPMS transmembrane" evidence="7">
    <location>
        <begin position="21"/>
        <end position="140"/>
    </location>
</feature>
<evidence type="ECO:0000256" key="3">
    <source>
        <dbReference type="ARBA" id="ARBA00022692"/>
    </source>
</evidence>
<dbReference type="InterPro" id="IPR007267">
    <property type="entry name" value="GtrA_DPMS_TM"/>
</dbReference>
<evidence type="ECO:0000259" key="7">
    <source>
        <dbReference type="Pfam" id="PF04138"/>
    </source>
</evidence>
<feature type="transmembrane region" description="Helical" evidence="6">
    <location>
        <begin position="56"/>
        <end position="81"/>
    </location>
</feature>
<proteinExistence type="inferred from homology"/>
<dbReference type="EMBL" id="CP013195">
    <property type="protein sequence ID" value="ALO49975.1"/>
    <property type="molecule type" value="Genomic_DNA"/>
</dbReference>
<name>A0A0S2KNU8_9BACT</name>
<keyword evidence="3 6" id="KW-0812">Transmembrane</keyword>
<evidence type="ECO:0000256" key="6">
    <source>
        <dbReference type="SAM" id="Phobius"/>
    </source>
</evidence>
<feature type="transmembrane region" description="Helical" evidence="6">
    <location>
        <begin position="120"/>
        <end position="141"/>
    </location>
</feature>
<feature type="transmembrane region" description="Helical" evidence="6">
    <location>
        <begin position="93"/>
        <end position="114"/>
    </location>
</feature>
<dbReference type="InterPro" id="IPR051401">
    <property type="entry name" value="GtrA_CellWall_Glycosyl"/>
</dbReference>
<keyword evidence="9" id="KW-1185">Reference proteome</keyword>
<feature type="transmembrane region" description="Helical" evidence="6">
    <location>
        <begin position="20"/>
        <end position="44"/>
    </location>
</feature>
<dbReference type="GO" id="GO:0005886">
    <property type="term" value="C:plasma membrane"/>
    <property type="evidence" value="ECO:0007669"/>
    <property type="project" value="TreeGrafter"/>
</dbReference>
<dbReference type="PANTHER" id="PTHR38459">
    <property type="entry name" value="PROPHAGE BACTOPRENOL-LINKED GLUCOSE TRANSLOCASE HOMOLOG"/>
    <property type="match status" value="1"/>
</dbReference>
<keyword evidence="5 6" id="KW-0472">Membrane</keyword>
<dbReference type="GO" id="GO:0000271">
    <property type="term" value="P:polysaccharide biosynthetic process"/>
    <property type="evidence" value="ECO:0007669"/>
    <property type="project" value="InterPro"/>
</dbReference>
<comment type="subcellular location">
    <subcellularLocation>
        <location evidence="1">Membrane</location>
        <topology evidence="1">Multi-pass membrane protein</topology>
    </subcellularLocation>
</comment>
<dbReference type="eggNOG" id="COG2246">
    <property type="taxonomic scope" value="Bacteria"/>
</dbReference>
<evidence type="ECO:0000256" key="5">
    <source>
        <dbReference type="ARBA" id="ARBA00023136"/>
    </source>
</evidence>
<evidence type="ECO:0000256" key="2">
    <source>
        <dbReference type="ARBA" id="ARBA00009399"/>
    </source>
</evidence>
<protein>
    <submittedName>
        <fullName evidence="8">Polysaccharide biosynthesis protein GtrA</fullName>
    </submittedName>
</protein>
<comment type="similarity">
    <text evidence="2">Belongs to the GtrA family.</text>
</comment>
<accession>A0A0S2KNU8</accession>
<dbReference type="Pfam" id="PF04138">
    <property type="entry name" value="GtrA_DPMS_TM"/>
    <property type="match status" value="1"/>
</dbReference>
<evidence type="ECO:0000256" key="4">
    <source>
        <dbReference type="ARBA" id="ARBA00022989"/>
    </source>
</evidence>
<organism evidence="8 9">
    <name type="scientific">Hoylesella enoeca</name>
    <dbReference type="NCBI Taxonomy" id="76123"/>
    <lineage>
        <taxon>Bacteria</taxon>
        <taxon>Pseudomonadati</taxon>
        <taxon>Bacteroidota</taxon>
        <taxon>Bacteroidia</taxon>
        <taxon>Bacteroidales</taxon>
        <taxon>Prevotellaceae</taxon>
        <taxon>Hoylesella</taxon>
    </lineage>
</organism>
<reference evidence="9" key="1">
    <citation type="submission" date="2015-11" db="EMBL/GenBank/DDBJ databases">
        <authorList>
            <person name="Holder M.E."/>
            <person name="Ajami N.J."/>
            <person name="Petrosino J.F."/>
        </authorList>
    </citation>
    <scope>NUCLEOTIDE SEQUENCE [LARGE SCALE GENOMIC DNA]</scope>
    <source>
        <strain evidence="9">F0113</strain>
    </source>
</reference>
<dbReference type="STRING" id="76123.AS203_10455"/>
<evidence type="ECO:0000256" key="1">
    <source>
        <dbReference type="ARBA" id="ARBA00004141"/>
    </source>
</evidence>
<evidence type="ECO:0000313" key="8">
    <source>
        <dbReference type="EMBL" id="ALO49975.1"/>
    </source>
</evidence>
<sequence>MKAIFDRLDEARRQQIGEVLRFVIVGVVATLLQYGIYSALILLIRSDASAAQAQLFSTAAMTVGYAISFVFNFVASTRYTFKVKANARRGAGFALSHAVNYLLQIATLNLFLWLGMSRQLAPVPMFGICVPINFLLVRFFLKR</sequence>